<organism evidence="2 3">
    <name type="scientific">Diaporthe vaccinii</name>
    <dbReference type="NCBI Taxonomy" id="105482"/>
    <lineage>
        <taxon>Eukaryota</taxon>
        <taxon>Fungi</taxon>
        <taxon>Dikarya</taxon>
        <taxon>Ascomycota</taxon>
        <taxon>Pezizomycotina</taxon>
        <taxon>Sordariomycetes</taxon>
        <taxon>Sordariomycetidae</taxon>
        <taxon>Diaporthales</taxon>
        <taxon>Diaporthaceae</taxon>
        <taxon>Diaporthe</taxon>
        <taxon>Diaporthe eres species complex</taxon>
    </lineage>
</organism>
<dbReference type="Proteomes" id="UP001600888">
    <property type="component" value="Unassembled WGS sequence"/>
</dbReference>
<sequence length="101" mass="11473">MVTSGHDLGYSKQDLVNNLTSGHCIKVISPSLDPHRAFSRSMKMPQKQQKAWSPQKHNHRRTDLAGPGLCQPVMKNKKRRHTPCHRRSLEFIARLGIPLIA</sequence>
<reference evidence="2 3" key="1">
    <citation type="submission" date="2024-03" db="EMBL/GenBank/DDBJ databases">
        <title>A high-quality draft genome sequence of Diaporthe vaccinii, a causative agent of upright dieback and viscid rot disease in cranberry plants.</title>
        <authorList>
            <person name="Sarrasin M."/>
            <person name="Lang B.F."/>
            <person name="Burger G."/>
        </authorList>
    </citation>
    <scope>NUCLEOTIDE SEQUENCE [LARGE SCALE GENOMIC DNA]</scope>
    <source>
        <strain evidence="2 3">IS7</strain>
    </source>
</reference>
<comment type="caution">
    <text evidence="2">The sequence shown here is derived from an EMBL/GenBank/DDBJ whole genome shotgun (WGS) entry which is preliminary data.</text>
</comment>
<accession>A0ABR4E967</accession>
<dbReference type="EMBL" id="JBAWTH010000081">
    <property type="protein sequence ID" value="KAL2278891.1"/>
    <property type="molecule type" value="Genomic_DNA"/>
</dbReference>
<keyword evidence="3" id="KW-1185">Reference proteome</keyword>
<proteinExistence type="predicted"/>
<evidence type="ECO:0000313" key="2">
    <source>
        <dbReference type="EMBL" id="KAL2278891.1"/>
    </source>
</evidence>
<evidence type="ECO:0000313" key="3">
    <source>
        <dbReference type="Proteomes" id="UP001600888"/>
    </source>
</evidence>
<evidence type="ECO:0000256" key="1">
    <source>
        <dbReference type="SAM" id="MobiDB-lite"/>
    </source>
</evidence>
<feature type="region of interest" description="Disordered" evidence="1">
    <location>
        <begin position="39"/>
        <end position="83"/>
    </location>
</feature>
<gene>
    <name evidence="2" type="ORF">FJTKL_14065</name>
</gene>
<protein>
    <submittedName>
        <fullName evidence="2">Uncharacterized protein</fullName>
    </submittedName>
</protein>
<name>A0ABR4E967_9PEZI</name>